<dbReference type="AlphaFoldDB" id="A0A2R4X1J7"/>
<sequence length="157" mass="17321">MTEVCLLGATDDPLRQVLRSHETAREALATYDVRSPFVNSVAVETVSIGAAVALLNDLSWYLVRYVEAAMVREPSVSDSEWLSADLAREIRDETVEPRATGQYLRIYGVERPSPDAAGRLVEPMYVTRTDGSVPSYDLRDVAETLVVRVTPTEFGDG</sequence>
<proteinExistence type="predicted"/>
<dbReference type="Proteomes" id="UP000244727">
    <property type="component" value="Chromosome"/>
</dbReference>
<reference evidence="1 2" key="1">
    <citation type="submission" date="2018-04" db="EMBL/GenBank/DDBJ databases">
        <title>Halococcoides cellulosivorans gen. nov., sp. nov., an extremely halophilic cellulose-utilizing haloarchaeon from hypersaline lakes.</title>
        <authorList>
            <person name="Sorokin D.Y."/>
            <person name="Toshchakov S.V."/>
            <person name="Samarov N.I."/>
            <person name="Korzhenkov A."/>
            <person name="Kublanov I.V."/>
        </authorList>
    </citation>
    <scope>NUCLEOTIDE SEQUENCE [LARGE SCALE GENOMIC DNA]</scope>
    <source>
        <strain evidence="1 2">HArcel1</strain>
    </source>
</reference>
<accession>A0A2R4X1J7</accession>
<name>A0A2R4X1J7_9EURY</name>
<dbReference type="GeneID" id="36512455"/>
<dbReference type="Pfam" id="PF19120">
    <property type="entry name" value="DUF5804"/>
    <property type="match status" value="1"/>
</dbReference>
<dbReference type="EMBL" id="CP028858">
    <property type="protein sequence ID" value="AWB27668.1"/>
    <property type="molecule type" value="Genomic_DNA"/>
</dbReference>
<evidence type="ECO:0000313" key="1">
    <source>
        <dbReference type="EMBL" id="AWB27668.1"/>
    </source>
</evidence>
<evidence type="ECO:0000313" key="2">
    <source>
        <dbReference type="Proteomes" id="UP000244727"/>
    </source>
</evidence>
<keyword evidence="2" id="KW-1185">Reference proteome</keyword>
<dbReference type="RefSeq" id="WP_108382182.1">
    <property type="nucleotide sequence ID" value="NZ_CP028858.1"/>
</dbReference>
<organism evidence="1 2">
    <name type="scientific">Halococcoides cellulosivorans</name>
    <dbReference type="NCBI Taxonomy" id="1679096"/>
    <lineage>
        <taxon>Archaea</taxon>
        <taxon>Methanobacteriati</taxon>
        <taxon>Methanobacteriota</taxon>
        <taxon>Stenosarchaea group</taxon>
        <taxon>Halobacteria</taxon>
        <taxon>Halobacteriales</taxon>
        <taxon>Haloarculaceae</taxon>
        <taxon>Halococcoides</taxon>
    </lineage>
</organism>
<dbReference type="InterPro" id="IPR043827">
    <property type="entry name" value="DUF5804"/>
</dbReference>
<dbReference type="KEGG" id="harc:HARCEL1_08070"/>
<gene>
    <name evidence="1" type="ORF">HARCEL1_08070</name>
</gene>
<protein>
    <submittedName>
        <fullName evidence="1">Uncharacterized protein</fullName>
    </submittedName>
</protein>